<evidence type="ECO:0000256" key="5">
    <source>
        <dbReference type="NCBIfam" id="TIGR00020"/>
    </source>
</evidence>
<dbReference type="Pfam" id="PF00472">
    <property type="entry name" value="RF-1"/>
    <property type="match status" value="1"/>
</dbReference>
<dbReference type="SMART" id="SM00937">
    <property type="entry name" value="PCRF"/>
    <property type="match status" value="1"/>
</dbReference>
<comment type="PTM">
    <text evidence="4">Methylated by PrmC. Methylation increases the termination efficiency of RF2.</text>
</comment>
<evidence type="ECO:0000256" key="1">
    <source>
        <dbReference type="ARBA" id="ARBA00010835"/>
    </source>
</evidence>
<dbReference type="GO" id="GO:0005737">
    <property type="term" value="C:cytoplasm"/>
    <property type="evidence" value="ECO:0007669"/>
    <property type="project" value="UniProtKB-SubCell"/>
</dbReference>
<comment type="subcellular location">
    <subcellularLocation>
        <location evidence="4">Cytoplasm</location>
    </subcellularLocation>
</comment>
<accession>A0A9D9EP93</accession>
<dbReference type="InterPro" id="IPR005139">
    <property type="entry name" value="PCRF"/>
</dbReference>
<feature type="domain" description="Prokaryotic-type class I peptide chain release factors" evidence="6">
    <location>
        <begin position="243"/>
        <end position="259"/>
    </location>
</feature>
<dbReference type="Gene3D" id="1.20.58.410">
    <property type="entry name" value="Release factor"/>
    <property type="match status" value="1"/>
</dbReference>
<gene>
    <name evidence="4 7" type="primary">prfB</name>
    <name evidence="7" type="ORF">IAA96_08505</name>
</gene>
<comment type="caution">
    <text evidence="7">The sequence shown here is derived from an EMBL/GenBank/DDBJ whole genome shotgun (WGS) entry which is preliminary data.</text>
</comment>
<comment type="function">
    <text evidence="4">Peptide chain release factor 2 directs the termination of translation in response to the peptide chain termination codons UGA and UAA.</text>
</comment>
<feature type="modified residue" description="N5-methylglutamine" evidence="4">
    <location>
        <position position="250"/>
    </location>
</feature>
<dbReference type="SUPFAM" id="SSF75620">
    <property type="entry name" value="Release factor"/>
    <property type="match status" value="1"/>
</dbReference>
<evidence type="ECO:0000259" key="6">
    <source>
        <dbReference type="PROSITE" id="PS00745"/>
    </source>
</evidence>
<dbReference type="GO" id="GO:0016149">
    <property type="term" value="F:translation release factor activity, codon specific"/>
    <property type="evidence" value="ECO:0007669"/>
    <property type="project" value="UniProtKB-UniRule"/>
</dbReference>
<evidence type="ECO:0000313" key="8">
    <source>
        <dbReference type="Proteomes" id="UP000823616"/>
    </source>
</evidence>
<dbReference type="AlphaFoldDB" id="A0A9D9EP93"/>
<dbReference type="Gene3D" id="3.30.160.20">
    <property type="match status" value="1"/>
</dbReference>
<proteinExistence type="inferred from homology"/>
<dbReference type="HAMAP" id="MF_00094">
    <property type="entry name" value="Rel_fac_2"/>
    <property type="match status" value="1"/>
</dbReference>
<dbReference type="InterPro" id="IPR045853">
    <property type="entry name" value="Pep_chain_release_fac_I_sf"/>
</dbReference>
<dbReference type="PROSITE" id="PS00745">
    <property type="entry name" value="RF_PROK_I"/>
    <property type="match status" value="1"/>
</dbReference>
<dbReference type="NCBIfam" id="TIGR00020">
    <property type="entry name" value="prfB"/>
    <property type="match status" value="1"/>
</dbReference>
<dbReference type="Proteomes" id="UP000823616">
    <property type="component" value="Unassembled WGS sequence"/>
</dbReference>
<dbReference type="EMBL" id="JADIMS010000157">
    <property type="protein sequence ID" value="MBO8451129.1"/>
    <property type="molecule type" value="Genomic_DNA"/>
</dbReference>
<evidence type="ECO:0000256" key="4">
    <source>
        <dbReference type="HAMAP-Rule" id="MF_00094"/>
    </source>
</evidence>
<evidence type="ECO:0000256" key="2">
    <source>
        <dbReference type="ARBA" id="ARBA00022481"/>
    </source>
</evidence>
<dbReference type="Gene3D" id="3.30.70.1660">
    <property type="match status" value="1"/>
</dbReference>
<reference evidence="7" key="2">
    <citation type="journal article" date="2021" name="PeerJ">
        <title>Extensive microbial diversity within the chicken gut microbiome revealed by metagenomics and culture.</title>
        <authorList>
            <person name="Gilroy R."/>
            <person name="Ravi A."/>
            <person name="Getino M."/>
            <person name="Pursley I."/>
            <person name="Horton D.L."/>
            <person name="Alikhan N.F."/>
            <person name="Baker D."/>
            <person name="Gharbi K."/>
            <person name="Hall N."/>
            <person name="Watson M."/>
            <person name="Adriaenssens E.M."/>
            <person name="Foster-Nyarko E."/>
            <person name="Jarju S."/>
            <person name="Secka A."/>
            <person name="Antonio M."/>
            <person name="Oren A."/>
            <person name="Chaudhuri R.R."/>
            <person name="La Ragione R."/>
            <person name="Hildebrand F."/>
            <person name="Pallen M.J."/>
        </authorList>
    </citation>
    <scope>NUCLEOTIDE SEQUENCE</scope>
    <source>
        <strain evidence="7">B3-4054</strain>
    </source>
</reference>
<dbReference type="InterPro" id="IPR004374">
    <property type="entry name" value="PrfB"/>
</dbReference>
<comment type="similarity">
    <text evidence="1 4">Belongs to the prokaryotic/mitochondrial release factor family.</text>
</comment>
<dbReference type="Pfam" id="PF03462">
    <property type="entry name" value="PCRF"/>
    <property type="match status" value="1"/>
</dbReference>
<dbReference type="FunFam" id="3.30.160.20:FF:000010">
    <property type="entry name" value="Peptide chain release factor 2"/>
    <property type="match status" value="1"/>
</dbReference>
<dbReference type="PANTHER" id="PTHR43116:SF3">
    <property type="entry name" value="CLASS I PEPTIDE CHAIN RELEASE FACTOR"/>
    <property type="match status" value="1"/>
</dbReference>
<keyword evidence="4" id="KW-0963">Cytoplasm</keyword>
<keyword evidence="3 4" id="KW-0648">Protein biosynthesis</keyword>
<dbReference type="InterPro" id="IPR000352">
    <property type="entry name" value="Pep_chain_release_fac_I"/>
</dbReference>
<evidence type="ECO:0000256" key="3">
    <source>
        <dbReference type="ARBA" id="ARBA00022917"/>
    </source>
</evidence>
<keyword evidence="2 4" id="KW-0488">Methylation</keyword>
<dbReference type="PANTHER" id="PTHR43116">
    <property type="entry name" value="PEPTIDE CHAIN RELEASE FACTOR 2"/>
    <property type="match status" value="1"/>
</dbReference>
<sequence>MILEECKIPIAELRASVDEIWGRLDPDAVKEKIAEKEEFSAQPGFWDDPKKAEKTMSELRTLKNRVEPWEALRKKVDDLEALYELAAESGDDSLVPELAAEIEAARSSFEKLNIRNLLSGEVDINNAFLTIHAGAGGTEACDWAQMLSRMYVRWAERHGYKVETVDLLEADGGIKSVTHRICGDYAFGYLKGEAGVHRLVRISPFDANARRHTSFTSVYVFPELDDTIEVEVRPEDLRVDTYRSGGAGGQHVNKTDSAVRFTHLPTGIVVACQSERSQIMNRQIAMNMLKARLYEYYRQKKEEENQRFASEKKDISWGNQIRSYVFQPYTMVKDLRTRHETGNIQAVMDGDLDPFMEAYLNAKWKNLPMDGEDGGE</sequence>
<reference evidence="7" key="1">
    <citation type="submission" date="2020-10" db="EMBL/GenBank/DDBJ databases">
        <authorList>
            <person name="Gilroy R."/>
        </authorList>
    </citation>
    <scope>NUCLEOTIDE SEQUENCE</scope>
    <source>
        <strain evidence="7">B3-4054</strain>
    </source>
</reference>
<organism evidence="7 8">
    <name type="scientific">Candidatus Avitreponema avistercoris</name>
    <dbReference type="NCBI Taxonomy" id="2840705"/>
    <lineage>
        <taxon>Bacteria</taxon>
        <taxon>Pseudomonadati</taxon>
        <taxon>Spirochaetota</taxon>
        <taxon>Spirochaetia</taxon>
        <taxon>Spirochaetales</taxon>
        <taxon>Candidatus Avitreponema</taxon>
    </lineage>
</organism>
<protein>
    <recommendedName>
        <fullName evidence="4 5">Peptide chain release factor 2</fullName>
        <shortName evidence="4">RF-2</shortName>
    </recommendedName>
</protein>
<evidence type="ECO:0000313" key="7">
    <source>
        <dbReference type="EMBL" id="MBO8451129.1"/>
    </source>
</evidence>
<name>A0A9D9EP93_9SPIR</name>